<evidence type="ECO:0000256" key="3">
    <source>
        <dbReference type="ARBA" id="ARBA00022679"/>
    </source>
</evidence>
<dbReference type="InParanoid" id="A0A2T3BE05"/>
<name>A0A2T3BE05_AMORE</name>
<dbReference type="GeneID" id="36570264"/>
<keyword evidence="5" id="KW-1185">Reference proteome</keyword>
<dbReference type="GO" id="GO:0000139">
    <property type="term" value="C:Golgi membrane"/>
    <property type="evidence" value="ECO:0007669"/>
    <property type="project" value="TreeGrafter"/>
</dbReference>
<gene>
    <name evidence="4" type="ORF">M430DRAFT_131300</name>
</gene>
<protein>
    <submittedName>
        <fullName evidence="4">Glycosyltransferase family 34 protein</fullName>
    </submittedName>
</protein>
<dbReference type="PANTHER" id="PTHR31306">
    <property type="entry name" value="ALPHA-1,6-MANNOSYLTRANSFERASE MNN11-RELATED"/>
    <property type="match status" value="1"/>
</dbReference>
<accession>A0A2T3BE05</accession>
<dbReference type="Gene3D" id="3.90.550.10">
    <property type="entry name" value="Spore Coat Polysaccharide Biosynthesis Protein SpsA, Chain A"/>
    <property type="match status" value="1"/>
</dbReference>
<dbReference type="STRING" id="857342.A0A2T3BE05"/>
<evidence type="ECO:0000256" key="1">
    <source>
        <dbReference type="ARBA" id="ARBA00005664"/>
    </source>
</evidence>
<keyword evidence="2" id="KW-0328">Glycosyltransferase</keyword>
<dbReference type="OrthoDB" id="407658at2759"/>
<dbReference type="InterPro" id="IPR008630">
    <property type="entry name" value="Glyco_trans_34"/>
</dbReference>
<dbReference type="AlphaFoldDB" id="A0A2T3BE05"/>
<dbReference type="Proteomes" id="UP000241818">
    <property type="component" value="Unassembled WGS sequence"/>
</dbReference>
<sequence>MDLLQPRSAVGKVHAVFGEPNPLYERALSLHEMHAEKMGHPMFVLRKRLLPGLWSKPAYILSIILKEMAKPREQQLEWLLWVDADIVLMNPQIPLDVFIPPSPEFDDVNMLVTHDRHGLNNGCFLIRVSPWAIKLLSGVIAYHNFRPEVELKYTEQSALEAMINDTYWGSSVVQVPQYWFNAYPSPLDKDRPPRKHEFRPGGLQIHFAGNRDGKRPERMETWMSIADKAVPPYDVPVEETSLPKEIEKFWKRLGTKRRRKAKVAEAAGGEGMEAGKGL</sequence>
<organism evidence="4 5">
    <name type="scientific">Amorphotheca resinae ATCC 22711</name>
    <dbReference type="NCBI Taxonomy" id="857342"/>
    <lineage>
        <taxon>Eukaryota</taxon>
        <taxon>Fungi</taxon>
        <taxon>Dikarya</taxon>
        <taxon>Ascomycota</taxon>
        <taxon>Pezizomycotina</taxon>
        <taxon>Leotiomycetes</taxon>
        <taxon>Helotiales</taxon>
        <taxon>Amorphothecaceae</taxon>
        <taxon>Amorphotheca</taxon>
    </lineage>
</organism>
<dbReference type="InterPro" id="IPR029044">
    <property type="entry name" value="Nucleotide-diphossugar_trans"/>
</dbReference>
<evidence type="ECO:0000256" key="2">
    <source>
        <dbReference type="ARBA" id="ARBA00022676"/>
    </source>
</evidence>
<dbReference type="GO" id="GO:0006487">
    <property type="term" value="P:protein N-linked glycosylation"/>
    <property type="evidence" value="ECO:0007669"/>
    <property type="project" value="TreeGrafter"/>
</dbReference>
<dbReference type="EMBL" id="KZ679006">
    <property type="protein sequence ID" value="PSS27602.1"/>
    <property type="molecule type" value="Genomic_DNA"/>
</dbReference>
<proteinExistence type="inferred from homology"/>
<dbReference type="Pfam" id="PF05637">
    <property type="entry name" value="Glyco_transf_34"/>
    <property type="match status" value="1"/>
</dbReference>
<dbReference type="GO" id="GO:0016757">
    <property type="term" value="F:glycosyltransferase activity"/>
    <property type="evidence" value="ECO:0007669"/>
    <property type="project" value="UniProtKB-KW"/>
</dbReference>
<evidence type="ECO:0000313" key="5">
    <source>
        <dbReference type="Proteomes" id="UP000241818"/>
    </source>
</evidence>
<evidence type="ECO:0000313" key="4">
    <source>
        <dbReference type="EMBL" id="PSS27602.1"/>
    </source>
</evidence>
<comment type="similarity">
    <text evidence="1">Belongs to the glycosyltransferase 34 family.</text>
</comment>
<dbReference type="PANTHER" id="PTHR31306:SF8">
    <property type="entry name" value="GLYCOSYLTRANSFERASE FAMILY 34 PROTEIN"/>
    <property type="match status" value="1"/>
</dbReference>
<dbReference type="SUPFAM" id="SSF53448">
    <property type="entry name" value="Nucleotide-diphospho-sugar transferases"/>
    <property type="match status" value="1"/>
</dbReference>
<dbReference type="RefSeq" id="XP_024725127.1">
    <property type="nucleotide sequence ID" value="XM_024862183.1"/>
</dbReference>
<keyword evidence="3 4" id="KW-0808">Transferase</keyword>
<reference evidence="4 5" key="1">
    <citation type="journal article" date="2018" name="New Phytol.">
        <title>Comparative genomics and transcriptomics depict ericoid mycorrhizal fungi as versatile saprotrophs and plant mutualists.</title>
        <authorList>
            <person name="Martino E."/>
            <person name="Morin E."/>
            <person name="Grelet G.A."/>
            <person name="Kuo A."/>
            <person name="Kohler A."/>
            <person name="Daghino S."/>
            <person name="Barry K.W."/>
            <person name="Cichocki N."/>
            <person name="Clum A."/>
            <person name="Dockter R.B."/>
            <person name="Hainaut M."/>
            <person name="Kuo R.C."/>
            <person name="LaButti K."/>
            <person name="Lindahl B.D."/>
            <person name="Lindquist E.A."/>
            <person name="Lipzen A."/>
            <person name="Khouja H.R."/>
            <person name="Magnuson J."/>
            <person name="Murat C."/>
            <person name="Ohm R.A."/>
            <person name="Singer S.W."/>
            <person name="Spatafora J.W."/>
            <person name="Wang M."/>
            <person name="Veneault-Fourrey C."/>
            <person name="Henrissat B."/>
            <person name="Grigoriev I.V."/>
            <person name="Martin F.M."/>
            <person name="Perotto S."/>
        </authorList>
    </citation>
    <scope>NUCLEOTIDE SEQUENCE [LARGE SCALE GENOMIC DNA]</scope>
    <source>
        <strain evidence="4 5">ATCC 22711</strain>
    </source>
</reference>